<protein>
    <submittedName>
        <fullName evidence="1">Uncharacterized protein</fullName>
    </submittedName>
</protein>
<accession>A0A8J4H9L5</accession>
<dbReference type="Proteomes" id="UP000677918">
    <property type="component" value="Unassembled WGS sequence"/>
</dbReference>
<gene>
    <name evidence="1" type="ORF">XYCOK13_43020</name>
</gene>
<evidence type="ECO:0000313" key="1">
    <source>
        <dbReference type="EMBL" id="GIQ71478.1"/>
    </source>
</evidence>
<name>A0A8J4H9L5_9BACL</name>
<dbReference type="EMBL" id="BOVK01000096">
    <property type="protein sequence ID" value="GIQ71478.1"/>
    <property type="molecule type" value="Genomic_DNA"/>
</dbReference>
<sequence>MDKHPQLNPYNKKAEYNYYKTKVKKKDGWPLKTMEKHDEDTRGFWVLSR</sequence>
<dbReference type="AlphaFoldDB" id="A0A8J4H9L5"/>
<keyword evidence="2" id="KW-1185">Reference proteome</keyword>
<evidence type="ECO:0000313" key="2">
    <source>
        <dbReference type="Proteomes" id="UP000677918"/>
    </source>
</evidence>
<comment type="caution">
    <text evidence="1">The sequence shown here is derived from an EMBL/GenBank/DDBJ whole genome shotgun (WGS) entry which is preliminary data.</text>
</comment>
<proteinExistence type="predicted"/>
<organism evidence="1 2">
    <name type="scientific">Xylanibacillus composti</name>
    <dbReference type="NCBI Taxonomy" id="1572762"/>
    <lineage>
        <taxon>Bacteria</taxon>
        <taxon>Bacillati</taxon>
        <taxon>Bacillota</taxon>
        <taxon>Bacilli</taxon>
        <taxon>Bacillales</taxon>
        <taxon>Paenibacillaceae</taxon>
        <taxon>Xylanibacillus</taxon>
    </lineage>
</organism>
<reference evidence="1" key="1">
    <citation type="submission" date="2021-04" db="EMBL/GenBank/DDBJ databases">
        <title>Draft genome sequence of Xylanibacillus composti strain K13.</title>
        <authorList>
            <person name="Uke A."/>
            <person name="Chhe C."/>
            <person name="Baramee S."/>
            <person name="Kosugi A."/>
        </authorList>
    </citation>
    <scope>NUCLEOTIDE SEQUENCE</scope>
    <source>
        <strain evidence="1">K13</strain>
    </source>
</reference>